<sequence>MPREREEFFRESNTTEREKIFVLAFEGNITEEKYFSEFKNSNKFKDELIYLHLLKREMDDTNSAPNHVFSKLKKEAKDEFNFKKEDELWMIIDTDRWKNIPKIIEACNALENMFVAVSNPCFEFWLLLHIKDIQEYNEEVLELLFKNKKTGNRNYTETKIVEIVGSYNKTNLKTEDFLPHIDNAVSRAKNLDQPQENYPTKLGSHIYKLIEKLKKEDAE</sequence>
<dbReference type="InterPro" id="IPR025591">
    <property type="entry name" value="RloB"/>
</dbReference>
<dbReference type="EMBL" id="CP032489">
    <property type="protein sequence ID" value="AYD47550.1"/>
    <property type="molecule type" value="Genomic_DNA"/>
</dbReference>
<dbReference type="Pfam" id="PF13707">
    <property type="entry name" value="RloB"/>
    <property type="match status" value="1"/>
</dbReference>
<reference evidence="1 2" key="1">
    <citation type="submission" date="2018-09" db="EMBL/GenBank/DDBJ databases">
        <title>Arachidicoccus sp. nov., a bacterium isolated from soil.</title>
        <authorList>
            <person name="Weon H.-Y."/>
            <person name="Kwon S.-W."/>
            <person name="Lee S.A."/>
        </authorList>
    </citation>
    <scope>NUCLEOTIDE SEQUENCE [LARGE SCALE GENOMIC DNA]</scope>
    <source>
        <strain evidence="1 2">KIS59-12</strain>
    </source>
</reference>
<evidence type="ECO:0000313" key="1">
    <source>
        <dbReference type="EMBL" id="AYD47550.1"/>
    </source>
</evidence>
<protein>
    <submittedName>
        <fullName evidence="1">RloB domain-containing protein</fullName>
    </submittedName>
</protein>
<dbReference type="AlphaFoldDB" id="A0A386HPY4"/>
<accession>A0A386HPY4</accession>
<name>A0A386HPY4_9BACT</name>
<dbReference type="RefSeq" id="WP_119986793.1">
    <property type="nucleotide sequence ID" value="NZ_CP032489.1"/>
</dbReference>
<evidence type="ECO:0000313" key="2">
    <source>
        <dbReference type="Proteomes" id="UP000266118"/>
    </source>
</evidence>
<dbReference type="KEGG" id="ark:D6B99_08005"/>
<dbReference type="Proteomes" id="UP000266118">
    <property type="component" value="Chromosome"/>
</dbReference>
<gene>
    <name evidence="1" type="ORF">D6B99_08005</name>
</gene>
<proteinExistence type="predicted"/>
<organism evidence="1 2">
    <name type="scientific">Arachidicoccus soli</name>
    <dbReference type="NCBI Taxonomy" id="2341117"/>
    <lineage>
        <taxon>Bacteria</taxon>
        <taxon>Pseudomonadati</taxon>
        <taxon>Bacteroidota</taxon>
        <taxon>Chitinophagia</taxon>
        <taxon>Chitinophagales</taxon>
        <taxon>Chitinophagaceae</taxon>
        <taxon>Arachidicoccus</taxon>
    </lineage>
</organism>
<keyword evidence="2" id="KW-1185">Reference proteome</keyword>
<dbReference type="OrthoDB" id="9796523at2"/>